<dbReference type="Pfam" id="PF07495">
    <property type="entry name" value="Y_Y_Y"/>
    <property type="match status" value="1"/>
</dbReference>
<name>A0A3D9L6D3_MARFU</name>
<dbReference type="Gene3D" id="2.130.10.10">
    <property type="entry name" value="YVTN repeat-like/Quinoprotein amine dehydrogenase"/>
    <property type="match status" value="6"/>
</dbReference>
<dbReference type="Gene3D" id="3.30.565.10">
    <property type="entry name" value="Histidine kinase-like ATPase, C-terminal domain"/>
    <property type="match status" value="1"/>
</dbReference>
<dbReference type="Pfam" id="PF02518">
    <property type="entry name" value="HATPase_c"/>
    <property type="match status" value="1"/>
</dbReference>
<keyword evidence="9" id="KW-0808">Transferase</keyword>
<dbReference type="SUPFAM" id="SSF55874">
    <property type="entry name" value="ATPase domain of HSP90 chaperone/DNA topoisomerase II/histidine kinase"/>
    <property type="match status" value="1"/>
</dbReference>
<dbReference type="SUPFAM" id="SSF47384">
    <property type="entry name" value="Homodimeric domain of signal transducing histidine kinase"/>
    <property type="match status" value="1"/>
</dbReference>
<dbReference type="Proteomes" id="UP000256779">
    <property type="component" value="Unassembled WGS sequence"/>
</dbReference>
<dbReference type="InterPro" id="IPR036890">
    <property type="entry name" value="HATPase_C_sf"/>
</dbReference>
<dbReference type="InterPro" id="IPR011110">
    <property type="entry name" value="Reg_prop"/>
</dbReference>
<keyword evidence="6" id="KW-1133">Transmembrane helix</keyword>
<dbReference type="Gene3D" id="2.60.40.10">
    <property type="entry name" value="Immunoglobulins"/>
    <property type="match status" value="1"/>
</dbReference>
<evidence type="ECO:0000256" key="1">
    <source>
        <dbReference type="ARBA" id="ARBA00000085"/>
    </source>
</evidence>
<feature type="domain" description="Histidine kinase" evidence="8">
    <location>
        <begin position="963"/>
        <end position="1182"/>
    </location>
</feature>
<dbReference type="PANTHER" id="PTHR43547:SF2">
    <property type="entry name" value="HYBRID SIGNAL TRANSDUCTION HISTIDINE KINASE C"/>
    <property type="match status" value="1"/>
</dbReference>
<evidence type="ECO:0000256" key="3">
    <source>
        <dbReference type="ARBA" id="ARBA00022553"/>
    </source>
</evidence>
<dbReference type="InterPro" id="IPR004358">
    <property type="entry name" value="Sig_transdc_His_kin-like_C"/>
</dbReference>
<dbReference type="InterPro" id="IPR015943">
    <property type="entry name" value="WD40/YVTN_repeat-like_dom_sf"/>
</dbReference>
<feature type="region of interest" description="Disordered" evidence="5">
    <location>
        <begin position="23"/>
        <end position="42"/>
    </location>
</feature>
<keyword evidence="9" id="KW-0418">Kinase</keyword>
<keyword evidence="6" id="KW-0472">Membrane</keyword>
<evidence type="ECO:0000256" key="6">
    <source>
        <dbReference type="SAM" id="Phobius"/>
    </source>
</evidence>
<keyword evidence="7" id="KW-0732">Signal</keyword>
<dbReference type="SUPFAM" id="SSF63829">
    <property type="entry name" value="Calcium-dependent phosphotriesterase"/>
    <property type="match status" value="1"/>
</dbReference>
<sequence>MKKVVRYVLVLLAPMFACQQSGDVDVPNEKERPSKSESAVVNPRVDSLSKAPYITRDVKRQAVLFDSSKGKTPYPAHPNVHRLTNLQQWPVDNKALTRVPLKLWNAAGPPHFMVNGTGDTVKTGVTIPAHMQTLDAGPILREEAHRPRFRDDATENIRYLDVDQGMASSYVYSVLEDRSGSLWFGHQVGFSRYDGVTFTHFTESPGIAMGWCMLEDSYGNIWFGTLGYGLIKYDGHGFSHLTEADGMLHENVLSLAEDRNGAIWIGTDAGLTKFDGESFYHYTEAEGLMNSSVNAIHIDAEGVFWLGTEEGLIRFDGEVFTQYTENDGLSNNRVVALLEDASGQLWLGTNGGGANRFDGASFTHYTTDVGLNHNVVRCIEEDAHGNIWLSTDGGGTNLIRGNQLINYGLQEGLYVDVYGSCIDRAGHLWFGTNGGGVSTLAPNSFKHYSDVNGLANSYIHAIEEDHEGNIWIGSDGGGLHRYDGQNFHNYTMDDGLAGNSISSLLVHSNGDLWVGTTYNGLGRFDGQTFEKFDTNDGLGKEYIGCISEDADGNVWFGTDGAGLVKYDGRDFHRYTQQHGLSHNVVNDIFCDGNNMLWIGTDGGLSVFDGKTFTNYTQQEGFELAPVGSITKDRNGHWWFGSGGAGLCKYDGKEFRYFTEEEGLSENLVWAMREDRDQNIWVSTENGLNQLVSTAEDQYAFIKYAQGDGLKGVDFFANSICLDRRNLLWLGSGKGLTVLDLNRFSMPSGAPTIHIRQLDINGEYTNFRKLNEGATSGLRFASIAPFENYPENPEIAYKQNHLTFYYSAIDWEAAHDLRYSYKLEGLNTAWTAPSPDTKADYRNIPPGRYTFKVRASGKTDRWSEEAALEFTILPPWYQTWWAYLIYFGLLVLAGYSYTSWRTKKLMRQKKELEETVASRTADLKASNESLQDVNAQLNNQKEEIELQAFELQKLNDLKSKFYSVVGHDLRSPLTKLFAVVYQIKQKLGTHDGEVQAAFTEFDTMYQNFVELLDNVLDWGLLESNRKKIELQPEYLDEIIENVVCLYEPYAQAKQIDLQYEANISADLRVHIDKGSMEIVIRNLLSNAIKFTNAGGSIKVFTYEESEDVFIKVQDTGVGISEERLKSIFDMNESKRTTGTHGEKGTGLGLKLVHDFVKLNKGSVDVSSASGEGTTIIIAFSKMESTS</sequence>
<feature type="signal peptide" evidence="7">
    <location>
        <begin position="1"/>
        <end position="19"/>
    </location>
</feature>
<evidence type="ECO:0000256" key="2">
    <source>
        <dbReference type="ARBA" id="ARBA00012438"/>
    </source>
</evidence>
<evidence type="ECO:0000256" key="4">
    <source>
        <dbReference type="SAM" id="Coils"/>
    </source>
</evidence>
<proteinExistence type="predicted"/>
<dbReference type="PROSITE" id="PS50109">
    <property type="entry name" value="HIS_KIN"/>
    <property type="match status" value="1"/>
</dbReference>
<gene>
    <name evidence="9" type="ORF">C7460_10581</name>
</gene>
<comment type="caution">
    <text evidence="9">The sequence shown here is derived from an EMBL/GenBank/DDBJ whole genome shotgun (WGS) entry which is preliminary data.</text>
</comment>
<dbReference type="SMART" id="SM00387">
    <property type="entry name" value="HATPase_c"/>
    <property type="match status" value="1"/>
</dbReference>
<dbReference type="SUPFAM" id="SSF101898">
    <property type="entry name" value="NHL repeat"/>
    <property type="match status" value="1"/>
</dbReference>
<dbReference type="Gene3D" id="1.10.287.130">
    <property type="match status" value="1"/>
</dbReference>
<evidence type="ECO:0000256" key="7">
    <source>
        <dbReference type="SAM" id="SignalP"/>
    </source>
</evidence>
<comment type="catalytic activity">
    <reaction evidence="1">
        <text>ATP + protein L-histidine = ADP + protein N-phospho-L-histidine.</text>
        <dbReference type="EC" id="2.7.13.3"/>
    </reaction>
</comment>
<dbReference type="EC" id="2.7.13.3" evidence="2"/>
<dbReference type="RefSeq" id="WP_115867462.1">
    <property type="nucleotide sequence ID" value="NZ_QREG01000005.1"/>
</dbReference>
<dbReference type="EMBL" id="QREG01000005">
    <property type="protein sequence ID" value="REE00460.1"/>
    <property type="molecule type" value="Genomic_DNA"/>
</dbReference>
<dbReference type="AlphaFoldDB" id="A0A3D9L6D3"/>
<evidence type="ECO:0000313" key="9">
    <source>
        <dbReference type="EMBL" id="REE00460.1"/>
    </source>
</evidence>
<dbReference type="PANTHER" id="PTHR43547">
    <property type="entry name" value="TWO-COMPONENT HISTIDINE KINASE"/>
    <property type="match status" value="1"/>
</dbReference>
<dbReference type="InterPro" id="IPR011123">
    <property type="entry name" value="Y_Y_Y"/>
</dbReference>
<dbReference type="InterPro" id="IPR013783">
    <property type="entry name" value="Ig-like_fold"/>
</dbReference>
<feature type="chain" id="PRO_5017642531" description="histidine kinase" evidence="7">
    <location>
        <begin position="20"/>
        <end position="1185"/>
    </location>
</feature>
<dbReference type="GO" id="GO:0000155">
    <property type="term" value="F:phosphorelay sensor kinase activity"/>
    <property type="evidence" value="ECO:0007669"/>
    <property type="project" value="InterPro"/>
</dbReference>
<keyword evidence="6" id="KW-0812">Transmembrane</keyword>
<dbReference type="Pfam" id="PF07494">
    <property type="entry name" value="Reg_prop"/>
    <property type="match status" value="9"/>
</dbReference>
<reference evidence="9 10" key="1">
    <citation type="submission" date="2018-07" db="EMBL/GenBank/DDBJ databases">
        <title>Genomic Encyclopedia of Type Strains, Phase IV (KMG-IV): sequencing the most valuable type-strain genomes for metagenomic binning, comparative biology and taxonomic classification.</title>
        <authorList>
            <person name="Goeker M."/>
        </authorList>
    </citation>
    <scope>NUCLEOTIDE SEQUENCE [LARGE SCALE GENOMIC DNA]</scope>
    <source>
        <strain evidence="9 10">DSM 4134</strain>
    </source>
</reference>
<evidence type="ECO:0000313" key="10">
    <source>
        <dbReference type="Proteomes" id="UP000256779"/>
    </source>
</evidence>
<dbReference type="InterPro" id="IPR005467">
    <property type="entry name" value="His_kinase_dom"/>
</dbReference>
<protein>
    <recommendedName>
        <fullName evidence="2">histidine kinase</fullName>
        <ecNumber evidence="2">2.7.13.3</ecNumber>
    </recommendedName>
</protein>
<dbReference type="InterPro" id="IPR003594">
    <property type="entry name" value="HATPase_dom"/>
</dbReference>
<keyword evidence="4" id="KW-0175">Coiled coil</keyword>
<evidence type="ECO:0000256" key="5">
    <source>
        <dbReference type="SAM" id="MobiDB-lite"/>
    </source>
</evidence>
<feature type="transmembrane region" description="Helical" evidence="6">
    <location>
        <begin position="879"/>
        <end position="899"/>
    </location>
</feature>
<dbReference type="PRINTS" id="PR00344">
    <property type="entry name" value="BCTRLSENSOR"/>
</dbReference>
<keyword evidence="3" id="KW-0597">Phosphoprotein</keyword>
<feature type="coiled-coil region" evidence="4">
    <location>
        <begin position="919"/>
        <end position="956"/>
    </location>
</feature>
<dbReference type="InterPro" id="IPR036097">
    <property type="entry name" value="HisK_dim/P_sf"/>
</dbReference>
<organism evidence="9 10">
    <name type="scientific">Marinoscillum furvescens DSM 4134</name>
    <dbReference type="NCBI Taxonomy" id="1122208"/>
    <lineage>
        <taxon>Bacteria</taxon>
        <taxon>Pseudomonadati</taxon>
        <taxon>Bacteroidota</taxon>
        <taxon>Cytophagia</taxon>
        <taxon>Cytophagales</taxon>
        <taxon>Reichenbachiellaceae</taxon>
        <taxon>Marinoscillum</taxon>
    </lineage>
</organism>
<accession>A0A3D9L6D3</accession>
<keyword evidence="10" id="KW-1185">Reference proteome</keyword>
<evidence type="ECO:0000259" key="8">
    <source>
        <dbReference type="PROSITE" id="PS50109"/>
    </source>
</evidence>
<dbReference type="OrthoDB" id="9806995at2"/>